<dbReference type="OrthoDB" id="5364404at2759"/>
<dbReference type="STRING" id="356882.A0A423VVG2"/>
<dbReference type="Proteomes" id="UP000283895">
    <property type="component" value="Unassembled WGS sequence"/>
</dbReference>
<feature type="domain" description="Ribosomal protein mS38 C-terminal" evidence="6">
    <location>
        <begin position="328"/>
        <end position="361"/>
    </location>
</feature>
<organism evidence="7 8">
    <name type="scientific">Cytospora schulzeri</name>
    <dbReference type="NCBI Taxonomy" id="448051"/>
    <lineage>
        <taxon>Eukaryota</taxon>
        <taxon>Fungi</taxon>
        <taxon>Dikarya</taxon>
        <taxon>Ascomycota</taxon>
        <taxon>Pezizomycotina</taxon>
        <taxon>Sordariomycetes</taxon>
        <taxon>Sordariomycetidae</taxon>
        <taxon>Diaporthales</taxon>
        <taxon>Cytosporaceae</taxon>
        <taxon>Cytospora</taxon>
    </lineage>
</organism>
<dbReference type="GO" id="GO:0005739">
    <property type="term" value="C:mitochondrion"/>
    <property type="evidence" value="ECO:0007669"/>
    <property type="project" value="UniProtKB-SubCell"/>
</dbReference>
<sequence length="362" mass="39792">MLPSSVRRVATAAPQSPILSTLGPRAGLTNSALSYKPFQNRRYSSSKPSRDNDSGDLPVRQSVQPSTVSNKAGDAKSSGDKRKRKGKDNGPEKQKLPSVPSTHNIPKDSLALSSFFSLHRPISVTHSLPRIVTDDAFAAIFRQRTRAQKTSEVMSTLSRTVEEIEGPMGSLSVQGEADSLFHSEQQQGMHKIDLRHPDGSDATVTVQVNAMSGQFLPFRPPPLPQPQTATSTEDAEASMAAAAAAAEEDQQPQTRVYKAVFTIEETTDSHGEVNIVAHSPELIEDGGSGGAGAGAAAEPRSFLERMALRQLRHEDSRIQRDRMDNGMLAISVKRQRKLKMKKKKYKKLMKKLRHERRKHDRT</sequence>
<dbReference type="InterPro" id="IPR013177">
    <property type="entry name" value="Ribosomal_mS38_C"/>
</dbReference>
<reference evidence="7 8" key="1">
    <citation type="submission" date="2015-09" db="EMBL/GenBank/DDBJ databases">
        <title>Host preference determinants of Valsa canker pathogens revealed by comparative genomics.</title>
        <authorList>
            <person name="Yin Z."/>
            <person name="Huang L."/>
        </authorList>
    </citation>
    <scope>NUCLEOTIDE SEQUENCE [LARGE SCALE GENOMIC DNA]</scope>
    <source>
        <strain evidence="7 8">03-1</strain>
    </source>
</reference>
<dbReference type="PANTHER" id="PTHR32035:SF3">
    <property type="entry name" value="SMALL RIBOSOMAL SUBUNIT PROTEIN MS38"/>
    <property type="match status" value="1"/>
</dbReference>
<keyword evidence="8" id="KW-1185">Reference proteome</keyword>
<evidence type="ECO:0000256" key="1">
    <source>
        <dbReference type="ARBA" id="ARBA00004173"/>
    </source>
</evidence>
<proteinExistence type="inferred from homology"/>
<comment type="similarity">
    <text evidence="3">Belongs to the mitochondrion-specific ribosomal protein mS38 family.</text>
</comment>
<feature type="region of interest" description="Disordered" evidence="5">
    <location>
        <begin position="1"/>
        <end position="105"/>
    </location>
</feature>
<comment type="caution">
    <text evidence="7">The sequence shown here is derived from an EMBL/GenBank/DDBJ whole genome shotgun (WGS) entry which is preliminary data.</text>
</comment>
<evidence type="ECO:0000313" key="7">
    <source>
        <dbReference type="EMBL" id="ROV94970.1"/>
    </source>
</evidence>
<keyword evidence="2" id="KW-0496">Mitochondrion</keyword>
<evidence type="ECO:0000259" key="6">
    <source>
        <dbReference type="SMART" id="SM01155"/>
    </source>
</evidence>
<evidence type="ECO:0000256" key="5">
    <source>
        <dbReference type="SAM" id="MobiDB-lite"/>
    </source>
</evidence>
<dbReference type="PANTHER" id="PTHR32035">
    <property type="entry name" value="AURORA KINASE A-INTERACTING PROTEIN"/>
    <property type="match status" value="1"/>
</dbReference>
<dbReference type="EMBL" id="LKEA01000038">
    <property type="protein sequence ID" value="ROV94970.1"/>
    <property type="molecule type" value="Genomic_DNA"/>
</dbReference>
<feature type="compositionally biased region" description="Polar residues" evidence="5">
    <location>
        <begin position="61"/>
        <end position="70"/>
    </location>
</feature>
<protein>
    <recommendedName>
        <fullName evidence="4">Small ribosomal subunit protein mS38</fullName>
    </recommendedName>
</protein>
<name>A0A423VVG2_9PEZI</name>
<gene>
    <name evidence="7" type="ORF">VMCG_08348</name>
</gene>
<comment type="subcellular location">
    <subcellularLocation>
        <location evidence="1">Mitochondrion</location>
    </subcellularLocation>
</comment>
<evidence type="ECO:0000313" key="8">
    <source>
        <dbReference type="Proteomes" id="UP000283895"/>
    </source>
</evidence>
<dbReference type="AlphaFoldDB" id="A0A423VVG2"/>
<feature type="region of interest" description="Disordered" evidence="5">
    <location>
        <begin position="339"/>
        <end position="362"/>
    </location>
</feature>
<evidence type="ECO:0000256" key="3">
    <source>
        <dbReference type="ARBA" id="ARBA00035647"/>
    </source>
</evidence>
<evidence type="ECO:0000256" key="2">
    <source>
        <dbReference type="ARBA" id="ARBA00023128"/>
    </source>
</evidence>
<accession>A0A423VVG2</accession>
<dbReference type="SMART" id="SM01155">
    <property type="entry name" value="DUF1713"/>
    <property type="match status" value="1"/>
</dbReference>
<dbReference type="Pfam" id="PF08213">
    <property type="entry name" value="COX24_C"/>
    <property type="match status" value="1"/>
</dbReference>
<evidence type="ECO:0000256" key="4">
    <source>
        <dbReference type="ARBA" id="ARBA00035682"/>
    </source>
</evidence>